<dbReference type="RefSeq" id="WP_184537487.1">
    <property type="nucleotide sequence ID" value="NZ_JACHMP010000001.1"/>
</dbReference>
<dbReference type="Pfam" id="PF01345">
    <property type="entry name" value="DUF11"/>
    <property type="match status" value="1"/>
</dbReference>
<protein>
    <recommendedName>
        <fullName evidence="2">DUF11 domain-containing protein</fullName>
    </recommendedName>
</protein>
<dbReference type="Proteomes" id="UP000540685">
    <property type="component" value="Unassembled WGS sequence"/>
</dbReference>
<dbReference type="EMBL" id="JACHMP010000001">
    <property type="protein sequence ID" value="MBB5819999.1"/>
    <property type="molecule type" value="Genomic_DNA"/>
</dbReference>
<feature type="chain" id="PRO_5031523553" description="DUF11 domain-containing protein" evidence="1">
    <location>
        <begin position="27"/>
        <end position="181"/>
    </location>
</feature>
<name>A0A7W9IH81_9ACTN</name>
<organism evidence="3 4">
    <name type="scientific">Streptosporangium becharense</name>
    <dbReference type="NCBI Taxonomy" id="1816182"/>
    <lineage>
        <taxon>Bacteria</taxon>
        <taxon>Bacillati</taxon>
        <taxon>Actinomycetota</taxon>
        <taxon>Actinomycetes</taxon>
        <taxon>Streptosporangiales</taxon>
        <taxon>Streptosporangiaceae</taxon>
        <taxon>Streptosporangium</taxon>
    </lineage>
</organism>
<keyword evidence="1" id="KW-0732">Signal</keyword>
<reference evidence="3 4" key="1">
    <citation type="submission" date="2020-08" db="EMBL/GenBank/DDBJ databases">
        <title>Sequencing the genomes of 1000 actinobacteria strains.</title>
        <authorList>
            <person name="Klenk H.-P."/>
        </authorList>
    </citation>
    <scope>NUCLEOTIDE SEQUENCE [LARGE SCALE GENOMIC DNA]</scope>
    <source>
        <strain evidence="3 4">DSM 46887</strain>
    </source>
</reference>
<accession>A0A7W9IH81</accession>
<evidence type="ECO:0000313" key="3">
    <source>
        <dbReference type="EMBL" id="MBB5819999.1"/>
    </source>
</evidence>
<evidence type="ECO:0000313" key="4">
    <source>
        <dbReference type="Proteomes" id="UP000540685"/>
    </source>
</evidence>
<evidence type="ECO:0000256" key="1">
    <source>
        <dbReference type="SAM" id="SignalP"/>
    </source>
</evidence>
<gene>
    <name evidence="3" type="ORF">F4562_003061</name>
</gene>
<dbReference type="InterPro" id="IPR001434">
    <property type="entry name" value="OmcB-like_DUF11"/>
</dbReference>
<proteinExistence type="predicted"/>
<sequence>MRRHLTAFAALAVAGGMLLTPGTANAAAPQAAAQGTAAQADQPLSPLKTDIFAPRVTWPGDPIVYTLKIKNVGKWYTDIAYVGGYLPKQVSKVRIISKPKGAYCEVTGREVGCLLDTLNPGKSTTLKIRAWVNRNARGTAVAEFGSASIDIPAGGLGTFDIHGIDVGTDIKYGRVKTKIIR</sequence>
<feature type="signal peptide" evidence="1">
    <location>
        <begin position="1"/>
        <end position="26"/>
    </location>
</feature>
<keyword evidence="4" id="KW-1185">Reference proteome</keyword>
<feature type="domain" description="DUF11" evidence="2">
    <location>
        <begin position="59"/>
        <end position="148"/>
    </location>
</feature>
<comment type="caution">
    <text evidence="3">The sequence shown here is derived from an EMBL/GenBank/DDBJ whole genome shotgun (WGS) entry which is preliminary data.</text>
</comment>
<dbReference type="AlphaFoldDB" id="A0A7W9IH81"/>
<evidence type="ECO:0000259" key="2">
    <source>
        <dbReference type="Pfam" id="PF01345"/>
    </source>
</evidence>